<feature type="domain" description="Tripartite ATP-independent periplasmic transporters DctQ component" evidence="10">
    <location>
        <begin position="20"/>
        <end position="151"/>
    </location>
</feature>
<evidence type="ECO:0000256" key="1">
    <source>
        <dbReference type="ARBA" id="ARBA00004429"/>
    </source>
</evidence>
<dbReference type="EMBL" id="FIZY01000065">
    <property type="protein sequence ID" value="CZF86433.1"/>
    <property type="molecule type" value="Genomic_DNA"/>
</dbReference>
<keyword evidence="2 9" id="KW-0813">Transport</keyword>
<feature type="transmembrane region" description="Helical" evidence="9">
    <location>
        <begin position="43"/>
        <end position="61"/>
    </location>
</feature>
<sequence>MKRALYLLSGGLSGFFIVLIMLIILAQIIGRMMGFIVPSAEDFSGYALAASTFFGLAYTFREGGHIRVNLAIQRLPESLQRPLETLVLTLAFLLLCFCSYYCTYMVWESYDFEEVTHGYIPIPLWIPQVPLAIGMIAFNLAVLDSLIDNIRGITPHYKQLEGEDVSLELIEDPDEATAPQASSKERAK</sequence>
<protein>
    <recommendedName>
        <fullName evidence="9">TRAP transporter small permease protein</fullName>
    </recommendedName>
</protein>
<dbReference type="PANTHER" id="PTHR35011">
    <property type="entry name" value="2,3-DIKETO-L-GULONATE TRAP TRANSPORTER SMALL PERMEASE PROTEIN YIAM"/>
    <property type="match status" value="1"/>
</dbReference>
<evidence type="ECO:0000259" key="10">
    <source>
        <dbReference type="Pfam" id="PF04290"/>
    </source>
</evidence>
<dbReference type="InterPro" id="IPR007387">
    <property type="entry name" value="TRAP_DctQ"/>
</dbReference>
<feature type="transmembrane region" description="Helical" evidence="9">
    <location>
        <begin position="82"/>
        <end position="107"/>
    </location>
</feature>
<name>A0A128FI08_9GAMM</name>
<evidence type="ECO:0000256" key="6">
    <source>
        <dbReference type="ARBA" id="ARBA00022989"/>
    </source>
</evidence>
<dbReference type="RefSeq" id="WP_062714323.1">
    <property type="nucleotide sequence ID" value="NZ_CAWRCI010000065.1"/>
</dbReference>
<evidence type="ECO:0000256" key="7">
    <source>
        <dbReference type="ARBA" id="ARBA00023136"/>
    </source>
</evidence>
<feature type="transmembrane region" description="Helical" evidence="9">
    <location>
        <begin position="119"/>
        <end position="143"/>
    </location>
</feature>
<evidence type="ECO:0000313" key="11">
    <source>
        <dbReference type="EMBL" id="CZF86433.1"/>
    </source>
</evidence>
<gene>
    <name evidence="11" type="ORF">GMA8713_04467</name>
</gene>
<comment type="subunit">
    <text evidence="9">The complex comprises the extracytoplasmic solute receptor protein and the two transmembrane proteins.</text>
</comment>
<evidence type="ECO:0000256" key="4">
    <source>
        <dbReference type="ARBA" id="ARBA00022519"/>
    </source>
</evidence>
<feature type="transmembrane region" description="Helical" evidence="9">
    <location>
        <begin position="12"/>
        <end position="37"/>
    </location>
</feature>
<dbReference type="Pfam" id="PF04290">
    <property type="entry name" value="DctQ"/>
    <property type="match status" value="1"/>
</dbReference>
<dbReference type="PANTHER" id="PTHR35011:SF10">
    <property type="entry name" value="TRAP TRANSPORTER SMALL PERMEASE PROTEIN"/>
    <property type="match status" value="1"/>
</dbReference>
<comment type="function">
    <text evidence="9">Part of the tripartite ATP-independent periplasmic (TRAP) transport system.</text>
</comment>
<accession>A0A128FI08</accession>
<dbReference type="GO" id="GO:0005886">
    <property type="term" value="C:plasma membrane"/>
    <property type="evidence" value="ECO:0007669"/>
    <property type="project" value="UniProtKB-SubCell"/>
</dbReference>
<keyword evidence="7 9" id="KW-0472">Membrane</keyword>
<keyword evidence="4 9" id="KW-0997">Cell inner membrane</keyword>
<comment type="subcellular location">
    <subcellularLocation>
        <location evidence="1 9">Cell inner membrane</location>
        <topology evidence="1 9">Multi-pass membrane protein</topology>
    </subcellularLocation>
</comment>
<dbReference type="InterPro" id="IPR055348">
    <property type="entry name" value="DctQ"/>
</dbReference>
<keyword evidence="6 9" id="KW-1133">Transmembrane helix</keyword>
<dbReference type="Proteomes" id="UP000073601">
    <property type="component" value="Unassembled WGS sequence"/>
</dbReference>
<dbReference type="OrthoDB" id="26202at2"/>
<proteinExistence type="inferred from homology"/>
<evidence type="ECO:0000256" key="2">
    <source>
        <dbReference type="ARBA" id="ARBA00022448"/>
    </source>
</evidence>
<evidence type="ECO:0000256" key="8">
    <source>
        <dbReference type="ARBA" id="ARBA00038436"/>
    </source>
</evidence>
<evidence type="ECO:0000313" key="12">
    <source>
        <dbReference type="Proteomes" id="UP000073601"/>
    </source>
</evidence>
<keyword evidence="5 9" id="KW-0812">Transmembrane</keyword>
<keyword evidence="3" id="KW-1003">Cell membrane</keyword>
<evidence type="ECO:0000256" key="5">
    <source>
        <dbReference type="ARBA" id="ARBA00022692"/>
    </source>
</evidence>
<dbReference type="GO" id="GO:0022857">
    <property type="term" value="F:transmembrane transporter activity"/>
    <property type="evidence" value="ECO:0007669"/>
    <property type="project" value="UniProtKB-UniRule"/>
</dbReference>
<evidence type="ECO:0000256" key="3">
    <source>
        <dbReference type="ARBA" id="ARBA00022475"/>
    </source>
</evidence>
<dbReference type="GO" id="GO:0015740">
    <property type="term" value="P:C4-dicarboxylate transport"/>
    <property type="evidence" value="ECO:0007669"/>
    <property type="project" value="TreeGrafter"/>
</dbReference>
<comment type="similarity">
    <text evidence="8 9">Belongs to the TRAP transporter small permease family.</text>
</comment>
<reference evidence="12" key="1">
    <citation type="submission" date="2016-02" db="EMBL/GenBank/DDBJ databases">
        <authorList>
            <person name="Rodrigo-Torres Lidia"/>
            <person name="Arahal R.David."/>
        </authorList>
    </citation>
    <scope>NUCLEOTIDE SEQUENCE [LARGE SCALE GENOMIC DNA]</scope>
    <source>
        <strain evidence="12">CECT 8713</strain>
    </source>
</reference>
<evidence type="ECO:0000256" key="9">
    <source>
        <dbReference type="RuleBase" id="RU369079"/>
    </source>
</evidence>
<organism evidence="11 12">
    <name type="scientific">Grimontia marina</name>
    <dbReference type="NCBI Taxonomy" id="646534"/>
    <lineage>
        <taxon>Bacteria</taxon>
        <taxon>Pseudomonadati</taxon>
        <taxon>Pseudomonadota</taxon>
        <taxon>Gammaproteobacteria</taxon>
        <taxon>Vibrionales</taxon>
        <taxon>Vibrionaceae</taxon>
        <taxon>Grimontia</taxon>
    </lineage>
</organism>
<dbReference type="AlphaFoldDB" id="A0A128FI08"/>
<keyword evidence="12" id="KW-1185">Reference proteome</keyword>